<keyword evidence="1 2" id="KW-0560">Oxidoreductase</keyword>
<dbReference type="Gene3D" id="3.40.50.720">
    <property type="entry name" value="NAD(P)-binding Rossmann-like Domain"/>
    <property type="match status" value="2"/>
</dbReference>
<dbReference type="InterPro" id="IPR036291">
    <property type="entry name" value="NAD(P)-bd_dom_sf"/>
</dbReference>
<evidence type="ECO:0000313" key="5">
    <source>
        <dbReference type="EMBL" id="OAD67209.1"/>
    </source>
</evidence>
<dbReference type="GO" id="GO:0008465">
    <property type="term" value="F:hydroxypyruvate reductase (NADH) activity"/>
    <property type="evidence" value="ECO:0007669"/>
    <property type="project" value="TreeGrafter"/>
</dbReference>
<dbReference type="RefSeq" id="XP_018285249.1">
    <property type="nucleotide sequence ID" value="XM_018441780.1"/>
</dbReference>
<name>A0A167K3N5_PHYB8</name>
<accession>A0A167K3N5</accession>
<proteinExistence type="inferred from homology"/>
<evidence type="ECO:0000256" key="2">
    <source>
        <dbReference type="RuleBase" id="RU003719"/>
    </source>
</evidence>
<dbReference type="EMBL" id="KV441025">
    <property type="protein sequence ID" value="OAD67209.1"/>
    <property type="molecule type" value="Genomic_DNA"/>
</dbReference>
<evidence type="ECO:0000313" key="6">
    <source>
        <dbReference type="Proteomes" id="UP000077315"/>
    </source>
</evidence>
<gene>
    <name evidence="5" type="ORF">PHYBLDRAFT_67345</name>
</gene>
<dbReference type="InterPro" id="IPR006139">
    <property type="entry name" value="D-isomer_2_OHA_DH_cat_dom"/>
</dbReference>
<organism evidence="5 6">
    <name type="scientific">Phycomyces blakesleeanus (strain ATCC 8743b / DSM 1359 / FGSC 10004 / NBRC 33097 / NRRL 1555)</name>
    <dbReference type="NCBI Taxonomy" id="763407"/>
    <lineage>
        <taxon>Eukaryota</taxon>
        <taxon>Fungi</taxon>
        <taxon>Fungi incertae sedis</taxon>
        <taxon>Mucoromycota</taxon>
        <taxon>Mucoromycotina</taxon>
        <taxon>Mucoromycetes</taxon>
        <taxon>Mucorales</taxon>
        <taxon>Phycomycetaceae</taxon>
        <taxon>Phycomyces</taxon>
    </lineage>
</organism>
<evidence type="ECO:0000259" key="3">
    <source>
        <dbReference type="Pfam" id="PF00389"/>
    </source>
</evidence>
<dbReference type="Pfam" id="PF02826">
    <property type="entry name" value="2-Hacid_dh_C"/>
    <property type="match status" value="1"/>
</dbReference>
<dbReference type="OrthoDB" id="9991913at2759"/>
<reference evidence="6" key="1">
    <citation type="submission" date="2015-06" db="EMBL/GenBank/DDBJ databases">
        <title>Expansion of signal transduction pathways in fungi by whole-genome duplication.</title>
        <authorList>
            <consortium name="DOE Joint Genome Institute"/>
            <person name="Corrochano L.M."/>
            <person name="Kuo A."/>
            <person name="Marcet-Houben M."/>
            <person name="Polaino S."/>
            <person name="Salamov A."/>
            <person name="Villalobos J.M."/>
            <person name="Alvarez M.I."/>
            <person name="Avalos J."/>
            <person name="Benito E.P."/>
            <person name="Benoit I."/>
            <person name="Burger G."/>
            <person name="Camino L.P."/>
            <person name="Canovas D."/>
            <person name="Cerda-Olmedo E."/>
            <person name="Cheng J.-F."/>
            <person name="Dominguez A."/>
            <person name="Elias M."/>
            <person name="Eslava A.P."/>
            <person name="Glaser F."/>
            <person name="Grimwood J."/>
            <person name="Gutierrez G."/>
            <person name="Heitman J."/>
            <person name="Henrissat B."/>
            <person name="Iturriaga E.A."/>
            <person name="Lang B.F."/>
            <person name="Lavin J.L."/>
            <person name="Lee S."/>
            <person name="Li W."/>
            <person name="Lindquist E."/>
            <person name="Lopez-Garcia S."/>
            <person name="Luque E.M."/>
            <person name="Marcos A.T."/>
            <person name="Martin J."/>
            <person name="McCluskey K."/>
            <person name="Medina H.R."/>
            <person name="Miralles-Duran A."/>
            <person name="Miyazaki A."/>
            <person name="Munoz-Torres E."/>
            <person name="Oguiza J.A."/>
            <person name="Ohm R."/>
            <person name="Olmedo M."/>
            <person name="Orejas M."/>
            <person name="Ortiz-Castellanos L."/>
            <person name="Pisabarro A.G."/>
            <person name="Rodriguez-Romero J."/>
            <person name="Ruiz-Herrera J."/>
            <person name="Ruiz-Vazquez R."/>
            <person name="Sanz C."/>
            <person name="Schackwitz W."/>
            <person name="Schmutz J."/>
            <person name="Shahriari M."/>
            <person name="Shelest E."/>
            <person name="Silva-Franco F."/>
            <person name="Soanes D."/>
            <person name="Syed K."/>
            <person name="Tagua V.G."/>
            <person name="Talbot N.J."/>
            <person name="Thon M."/>
            <person name="De vries R.P."/>
            <person name="Wiebenga A."/>
            <person name="Yadav J.S."/>
            <person name="Braun E.L."/>
            <person name="Baker S."/>
            <person name="Garre V."/>
            <person name="Horwitz B."/>
            <person name="Torres-Martinez S."/>
            <person name="Idnurm A."/>
            <person name="Herrera-Estrella A."/>
            <person name="Gabaldon T."/>
            <person name="Grigoriev I.V."/>
        </authorList>
    </citation>
    <scope>NUCLEOTIDE SEQUENCE [LARGE SCALE GENOMIC DNA]</scope>
    <source>
        <strain evidence="6">NRRL 1555(-)</strain>
    </source>
</reference>
<dbReference type="GO" id="GO:0051287">
    <property type="term" value="F:NAD binding"/>
    <property type="evidence" value="ECO:0007669"/>
    <property type="project" value="InterPro"/>
</dbReference>
<dbReference type="InterPro" id="IPR006140">
    <property type="entry name" value="D-isomer_DH_NAD-bd"/>
</dbReference>
<dbReference type="STRING" id="763407.A0A167K3N5"/>
<evidence type="ECO:0000256" key="1">
    <source>
        <dbReference type="ARBA" id="ARBA00023002"/>
    </source>
</evidence>
<feature type="domain" description="D-isomer specific 2-hydroxyacid dehydrogenase catalytic" evidence="3">
    <location>
        <begin position="33"/>
        <end position="331"/>
    </location>
</feature>
<dbReference type="VEuPathDB" id="FungiDB:PHYBLDRAFT_67345"/>
<evidence type="ECO:0008006" key="7">
    <source>
        <dbReference type="Google" id="ProtNLM"/>
    </source>
</evidence>
<dbReference type="SUPFAM" id="SSF52283">
    <property type="entry name" value="Formate/glycerate dehydrogenase catalytic domain-like"/>
    <property type="match status" value="1"/>
</dbReference>
<dbReference type="AlphaFoldDB" id="A0A167K3N5"/>
<dbReference type="GO" id="GO:0030267">
    <property type="term" value="F:glyoxylate reductase (NADPH) activity"/>
    <property type="evidence" value="ECO:0007669"/>
    <property type="project" value="TreeGrafter"/>
</dbReference>
<protein>
    <recommendedName>
        <fullName evidence="7">D-isomer specific 2-hydroxyacid dehydrogenase NAD-binding domain-containing protein</fullName>
    </recommendedName>
</protein>
<evidence type="ECO:0000259" key="4">
    <source>
        <dbReference type="Pfam" id="PF02826"/>
    </source>
</evidence>
<dbReference type="GeneID" id="29002686"/>
<dbReference type="CDD" id="cd05301">
    <property type="entry name" value="GDH"/>
    <property type="match status" value="1"/>
</dbReference>
<dbReference type="InParanoid" id="A0A167K3N5"/>
<dbReference type="Pfam" id="PF00389">
    <property type="entry name" value="2-Hacid_dh"/>
    <property type="match status" value="1"/>
</dbReference>
<keyword evidence="6" id="KW-1185">Reference proteome</keyword>
<dbReference type="FunFam" id="3.40.50.720:FF:000026">
    <property type="entry name" value="Glyoxylate/hydroxypyruvate reductase B"/>
    <property type="match status" value="1"/>
</dbReference>
<dbReference type="SUPFAM" id="SSF51735">
    <property type="entry name" value="NAD(P)-binding Rossmann-fold domains"/>
    <property type="match status" value="1"/>
</dbReference>
<feature type="domain" description="D-isomer specific 2-hydroxyacid dehydrogenase NAD-binding" evidence="4">
    <location>
        <begin position="142"/>
        <end position="305"/>
    </location>
</feature>
<dbReference type="PANTHER" id="PTHR10996">
    <property type="entry name" value="2-HYDROXYACID DEHYDROGENASE-RELATED"/>
    <property type="match status" value="1"/>
</dbReference>
<dbReference type="InterPro" id="IPR050223">
    <property type="entry name" value="D-isomer_2-hydroxyacid_DH"/>
</dbReference>
<dbReference type="GO" id="GO:0005829">
    <property type="term" value="C:cytosol"/>
    <property type="evidence" value="ECO:0007669"/>
    <property type="project" value="TreeGrafter"/>
</dbReference>
<comment type="similarity">
    <text evidence="2">Belongs to the D-isomer specific 2-hydroxyacid dehydrogenase family.</text>
</comment>
<dbReference type="PANTHER" id="PTHR10996:SF277">
    <property type="entry name" value="GLYOXYLATE REDUCTASE_HYDROXYPYRUVATE REDUCTASE"/>
    <property type="match status" value="1"/>
</dbReference>
<dbReference type="Proteomes" id="UP000077315">
    <property type="component" value="Unassembled WGS sequence"/>
</dbReference>
<sequence length="338" mass="37171">MSHFCGRLSTILSRPLAQRSLFHSQSVLYGPRVVATRKLLPESQARLEAQGFDLVQWKEDASMPRDLLLKEVKGADALLCVLSDKIDKEVFTTAGPQLKLVTTMSVGYDHIDLATARETETKIGYTPDVLTDATADLTSVRAAETGEWREWRPDWLCGSQFTNRTLGVVGLGRIGEAVASRLKAFGIGEVLYWGRNKKPVVEAKLNAKLVSMDTLLADSDYIVVCCAMTPDTKELFDYEAFSKMKKSAIFVNTARGGIVKQDDLVRALDEKLIAGVGLDVTTPEPLPIDHALFKFPNCVILPHLGSATVEAREEMGQMCIENIVAALDDKAIPFGLRL</sequence>